<name>A0A922IEQ8_DERFA</name>
<proteinExistence type="predicted"/>
<dbReference type="EMBL" id="ASGP02000001">
    <property type="protein sequence ID" value="KAH9529382.1"/>
    <property type="molecule type" value="Genomic_DNA"/>
</dbReference>
<keyword evidence="3" id="KW-1185">Reference proteome</keyword>
<keyword evidence="1" id="KW-1133">Transmembrane helix</keyword>
<dbReference type="Proteomes" id="UP000790347">
    <property type="component" value="Unassembled WGS sequence"/>
</dbReference>
<evidence type="ECO:0000313" key="2">
    <source>
        <dbReference type="EMBL" id="KAH9529382.1"/>
    </source>
</evidence>
<organism evidence="2 3">
    <name type="scientific">Dermatophagoides farinae</name>
    <name type="common">American house dust mite</name>
    <dbReference type="NCBI Taxonomy" id="6954"/>
    <lineage>
        <taxon>Eukaryota</taxon>
        <taxon>Metazoa</taxon>
        <taxon>Ecdysozoa</taxon>
        <taxon>Arthropoda</taxon>
        <taxon>Chelicerata</taxon>
        <taxon>Arachnida</taxon>
        <taxon>Acari</taxon>
        <taxon>Acariformes</taxon>
        <taxon>Sarcoptiformes</taxon>
        <taxon>Astigmata</taxon>
        <taxon>Psoroptidia</taxon>
        <taxon>Analgoidea</taxon>
        <taxon>Pyroglyphidae</taxon>
        <taxon>Dermatophagoidinae</taxon>
        <taxon>Dermatophagoides</taxon>
    </lineage>
</organism>
<sequence length="125" mass="15003">MFFRQPFDRYVLTLWMTEWIDYYDDDDDELEKKQSKTTDSVCNDRFFLFSGIKLAMAMVIPIYQMMVMMTNNKICILIMIDHVQAKGEYNNTIPTHTHIPVLFFVGIVRQIFFRLFKFNGTQDNF</sequence>
<reference evidence="2" key="1">
    <citation type="submission" date="2013-05" db="EMBL/GenBank/DDBJ databases">
        <authorList>
            <person name="Yim A.K.Y."/>
            <person name="Chan T.F."/>
            <person name="Ji K.M."/>
            <person name="Liu X.Y."/>
            <person name="Zhou J.W."/>
            <person name="Li R.Q."/>
            <person name="Yang K.Y."/>
            <person name="Li J."/>
            <person name="Li M."/>
            <person name="Law P.T.W."/>
            <person name="Wu Y.L."/>
            <person name="Cai Z.L."/>
            <person name="Qin H."/>
            <person name="Bao Y."/>
            <person name="Leung R.K.K."/>
            <person name="Ng P.K.S."/>
            <person name="Zou J."/>
            <person name="Zhong X.J."/>
            <person name="Ran P.X."/>
            <person name="Zhong N.S."/>
            <person name="Liu Z.G."/>
            <person name="Tsui S.K.W."/>
        </authorList>
    </citation>
    <scope>NUCLEOTIDE SEQUENCE</scope>
    <source>
        <strain evidence="2">Derf</strain>
        <tissue evidence="2">Whole organism</tissue>
    </source>
</reference>
<comment type="caution">
    <text evidence="2">The sequence shown here is derived from an EMBL/GenBank/DDBJ whole genome shotgun (WGS) entry which is preliminary data.</text>
</comment>
<dbReference type="AlphaFoldDB" id="A0A922IEQ8"/>
<protein>
    <submittedName>
        <fullName evidence="2">Uncharacterized protein</fullName>
    </submittedName>
</protein>
<evidence type="ECO:0000256" key="1">
    <source>
        <dbReference type="SAM" id="Phobius"/>
    </source>
</evidence>
<gene>
    <name evidence="2" type="ORF">DERF_003269</name>
</gene>
<accession>A0A922IEQ8</accession>
<keyword evidence="1" id="KW-0472">Membrane</keyword>
<reference evidence="2" key="2">
    <citation type="journal article" date="2022" name="Res Sq">
        <title>Comparative Genomics Reveals Insights into the Divergent Evolution of Astigmatic Mites and Household Pest Adaptations.</title>
        <authorList>
            <person name="Xiong Q."/>
            <person name="Wan A.T.-Y."/>
            <person name="Liu X.-Y."/>
            <person name="Fung C.S.-H."/>
            <person name="Xiao X."/>
            <person name="Malainual N."/>
            <person name="Hou J."/>
            <person name="Wang L."/>
            <person name="Wang M."/>
            <person name="Yang K."/>
            <person name="Cui Y."/>
            <person name="Leung E."/>
            <person name="Nong W."/>
            <person name="Shin S.-K."/>
            <person name="Au S."/>
            <person name="Jeong K.Y."/>
            <person name="Chew F.T."/>
            <person name="Hui J."/>
            <person name="Leung T.F."/>
            <person name="Tungtrongchitr A."/>
            <person name="Zhong N."/>
            <person name="Liu Z."/>
            <person name="Tsui S."/>
        </authorList>
    </citation>
    <scope>NUCLEOTIDE SEQUENCE</scope>
    <source>
        <strain evidence="2">Derf</strain>
        <tissue evidence="2">Whole organism</tissue>
    </source>
</reference>
<evidence type="ECO:0000313" key="3">
    <source>
        <dbReference type="Proteomes" id="UP000790347"/>
    </source>
</evidence>
<feature type="transmembrane region" description="Helical" evidence="1">
    <location>
        <begin position="46"/>
        <end position="63"/>
    </location>
</feature>
<keyword evidence="1" id="KW-0812">Transmembrane</keyword>